<keyword evidence="1" id="KW-1133">Transmembrane helix</keyword>
<sequence length="577" mass="65167">MPYYLLKYLSPLTVEQFYSSLLLTIGIIGICVIFISLLLFFLKKNKQFSGLSRTSQNFQNNNKSTSVPVGRWILWYGLASFWLVDAILQIQPPMSSSMFVDMVVAPVLQGEPTWYLRTLGQGIQLWTNHQIASAVFAAVIQLAIAVFLFLGKDRRIGKIGLWISIAWSLVVWTLGEGMGGILSGSPTFITGSPGSVILYIVAAVLLLLPISRWEDGGIHRRIGKWISLFWVMTVVWQVLPSDGFWTWQGLSSGIFENTFETPQPPFILMPIQIFSHLVEQHPILWNGFFVLMMLMLAVGYLFTTCKRCTWMLTVFWLFFTWWVGQDFGVVGGVGTDPNISPMVALVIYSAWYVERPITDYNQLHLFLRMTKRVRTYKMWIRQHPRVIYGTFTLFSVLLLFTSYTVAPAIASNGITIKSIQAYQKSRQSFSTKNLTERFMRINTKNHRVYFQLTATTTPLGDVDFDGFANGYLQVVVPVGWNVDVTFKNNQSLVINSAMIVPLHEIQGGAFTPAFKNAYTPHPTIGIGTNEVSTFQFMANRAGLYAIVSAVPDGQTDSGLWARFDVSTRTKIPYIVAK</sequence>
<protein>
    <recommendedName>
        <fullName evidence="2">Sulfocyanin-like C-terminal domain-containing protein</fullName>
    </recommendedName>
</protein>
<reference evidence="3" key="1">
    <citation type="submission" date="2022-03" db="EMBL/GenBank/DDBJ databases">
        <title>Draft Genome Sequence of Firmicute Strain S0AB, a Heterotrophic Iron/Sulfur-Oxidizing Extreme Acidophile.</title>
        <authorList>
            <person name="Vergara E."/>
            <person name="Pakostova E."/>
            <person name="Johnson D.B."/>
            <person name="Holmes D.S."/>
        </authorList>
    </citation>
    <scope>NUCLEOTIDE SEQUENCE</scope>
    <source>
        <strain evidence="3">S0AB</strain>
    </source>
</reference>
<comment type="caution">
    <text evidence="3">The sequence shown here is derived from an EMBL/GenBank/DDBJ whole genome shotgun (WGS) entry which is preliminary data.</text>
</comment>
<feature type="transmembrane region" description="Helical" evidence="1">
    <location>
        <begin position="20"/>
        <end position="42"/>
    </location>
</feature>
<dbReference type="RefSeq" id="WP_241716290.1">
    <property type="nucleotide sequence ID" value="NZ_JALBUF010000016.1"/>
</dbReference>
<keyword evidence="1" id="KW-0812">Transmembrane</keyword>
<feature type="transmembrane region" description="Helical" evidence="1">
    <location>
        <begin position="309"/>
        <end position="325"/>
    </location>
</feature>
<accession>A0A9X1VBZ9</accession>
<keyword evidence="4" id="KW-1185">Reference proteome</keyword>
<dbReference type="SUPFAM" id="SSF49503">
    <property type="entry name" value="Cupredoxins"/>
    <property type="match status" value="1"/>
</dbReference>
<evidence type="ECO:0000313" key="4">
    <source>
        <dbReference type="Proteomes" id="UP001139263"/>
    </source>
</evidence>
<dbReference type="Proteomes" id="UP001139263">
    <property type="component" value="Unassembled WGS sequence"/>
</dbReference>
<dbReference type="InterPro" id="IPR008972">
    <property type="entry name" value="Cupredoxin"/>
</dbReference>
<dbReference type="Gene3D" id="2.60.40.420">
    <property type="entry name" value="Cupredoxins - blue copper proteins"/>
    <property type="match status" value="1"/>
</dbReference>
<dbReference type="Pfam" id="PF06525">
    <property type="entry name" value="SoxE"/>
    <property type="match status" value="1"/>
</dbReference>
<feature type="transmembrane region" description="Helical" evidence="1">
    <location>
        <begin position="162"/>
        <end position="182"/>
    </location>
</feature>
<evidence type="ECO:0000313" key="3">
    <source>
        <dbReference type="EMBL" id="MCI0184535.1"/>
    </source>
</evidence>
<feature type="transmembrane region" description="Helical" evidence="1">
    <location>
        <begin position="131"/>
        <end position="150"/>
    </location>
</feature>
<dbReference type="InterPro" id="IPR049544">
    <property type="entry name" value="SoxE-like_C"/>
</dbReference>
<dbReference type="EMBL" id="JALBUF010000016">
    <property type="protein sequence ID" value="MCI0184535.1"/>
    <property type="molecule type" value="Genomic_DNA"/>
</dbReference>
<feature type="transmembrane region" description="Helical" evidence="1">
    <location>
        <begin position="72"/>
        <end position="90"/>
    </location>
</feature>
<feature type="transmembrane region" description="Helical" evidence="1">
    <location>
        <begin position="386"/>
        <end position="410"/>
    </location>
</feature>
<keyword evidence="1" id="KW-0472">Membrane</keyword>
<evidence type="ECO:0000259" key="2">
    <source>
        <dbReference type="Pfam" id="PF06525"/>
    </source>
</evidence>
<organism evidence="3 4">
    <name type="scientific">Sulfoacidibacillus ferrooxidans</name>
    <dbReference type="NCBI Taxonomy" id="2005001"/>
    <lineage>
        <taxon>Bacteria</taxon>
        <taxon>Bacillati</taxon>
        <taxon>Bacillota</taxon>
        <taxon>Bacilli</taxon>
        <taxon>Bacillales</taxon>
        <taxon>Alicyclobacillaceae</taxon>
        <taxon>Sulfoacidibacillus</taxon>
    </lineage>
</organism>
<evidence type="ECO:0000256" key="1">
    <source>
        <dbReference type="SAM" id="Phobius"/>
    </source>
</evidence>
<proteinExistence type="predicted"/>
<feature type="domain" description="Sulfocyanin-like C-terminal" evidence="2">
    <location>
        <begin position="439"/>
        <end position="575"/>
    </location>
</feature>
<feature type="transmembrane region" description="Helical" evidence="1">
    <location>
        <begin position="222"/>
        <end position="239"/>
    </location>
</feature>
<feature type="transmembrane region" description="Helical" evidence="1">
    <location>
        <begin position="283"/>
        <end position="302"/>
    </location>
</feature>
<dbReference type="AlphaFoldDB" id="A0A9X1VBZ9"/>
<feature type="transmembrane region" description="Helical" evidence="1">
    <location>
        <begin position="188"/>
        <end position="210"/>
    </location>
</feature>
<name>A0A9X1VBZ9_9BACL</name>
<gene>
    <name evidence="3" type="ORF">MM817_02832</name>
</gene>